<feature type="compositionally biased region" description="Basic residues" evidence="1">
    <location>
        <begin position="1"/>
        <end position="13"/>
    </location>
</feature>
<dbReference type="AlphaFoldDB" id="A0A6J4RE80"/>
<evidence type="ECO:0000313" key="2">
    <source>
        <dbReference type="EMBL" id="CAA9466597.1"/>
    </source>
</evidence>
<reference evidence="2" key="1">
    <citation type="submission" date="2020-02" db="EMBL/GenBank/DDBJ databases">
        <authorList>
            <person name="Meier V. D."/>
        </authorList>
    </citation>
    <scope>NUCLEOTIDE SEQUENCE</scope>
    <source>
        <strain evidence="2">AVDCRST_MAG13</strain>
    </source>
</reference>
<protein>
    <submittedName>
        <fullName evidence="2">Uncharacterized protein</fullName>
    </submittedName>
</protein>
<dbReference type="EMBL" id="CADCVO010000016">
    <property type="protein sequence ID" value="CAA9466597.1"/>
    <property type="molecule type" value="Genomic_DNA"/>
</dbReference>
<proteinExistence type="predicted"/>
<sequence>CQPSRSRRGRGRAMRSACARWATSSRSPAGGAAS</sequence>
<feature type="non-terminal residue" evidence="2">
    <location>
        <position position="34"/>
    </location>
</feature>
<gene>
    <name evidence="2" type="ORF">AVDCRST_MAG13-80</name>
</gene>
<feature type="non-terminal residue" evidence="2">
    <location>
        <position position="1"/>
    </location>
</feature>
<organism evidence="2">
    <name type="scientific">uncultured Solirubrobacteraceae bacterium</name>
    <dbReference type="NCBI Taxonomy" id="1162706"/>
    <lineage>
        <taxon>Bacteria</taxon>
        <taxon>Bacillati</taxon>
        <taxon>Actinomycetota</taxon>
        <taxon>Thermoleophilia</taxon>
        <taxon>Solirubrobacterales</taxon>
        <taxon>Solirubrobacteraceae</taxon>
        <taxon>environmental samples</taxon>
    </lineage>
</organism>
<evidence type="ECO:0000256" key="1">
    <source>
        <dbReference type="SAM" id="MobiDB-lite"/>
    </source>
</evidence>
<feature type="region of interest" description="Disordered" evidence="1">
    <location>
        <begin position="1"/>
        <end position="34"/>
    </location>
</feature>
<accession>A0A6J4RE80</accession>
<name>A0A6J4RE80_9ACTN</name>